<dbReference type="RefSeq" id="WP_151903094.1">
    <property type="nucleotide sequence ID" value="NZ_CP045032.1"/>
</dbReference>
<dbReference type="Proteomes" id="UP000326711">
    <property type="component" value="Chromosome"/>
</dbReference>
<dbReference type="OrthoDB" id="3778510at2"/>
<feature type="transmembrane region" description="Helical" evidence="1">
    <location>
        <begin position="67"/>
        <end position="89"/>
    </location>
</feature>
<feature type="transmembrane region" description="Helical" evidence="1">
    <location>
        <begin position="377"/>
        <end position="397"/>
    </location>
</feature>
<feature type="transmembrane region" description="Helical" evidence="1">
    <location>
        <begin position="212"/>
        <end position="230"/>
    </location>
</feature>
<dbReference type="AlphaFoldDB" id="A0A5J6ZBP6"/>
<name>A0A5J6ZBP6_9CORY</name>
<keyword evidence="1" id="KW-0472">Membrane</keyword>
<feature type="transmembrane region" description="Helical" evidence="1">
    <location>
        <begin position="346"/>
        <end position="365"/>
    </location>
</feature>
<evidence type="ECO:0000313" key="3">
    <source>
        <dbReference type="Proteomes" id="UP000326711"/>
    </source>
</evidence>
<feature type="transmembrane region" description="Helical" evidence="1">
    <location>
        <begin position="101"/>
        <end position="120"/>
    </location>
</feature>
<sequence length="590" mass="63872">MVFVTLVALVIRGWQLSQRTFYWDDLVIPARFRVGSFFDFFSPYDGHIMPGSIAIQVVADQLAPLEFFVPATIVLLLCTLTYCLYGCALTRLLPAHPQVRLLAFSALVFSPFLMVAAGWWSAALNALGWQVGFAAMLLCLSFVPAAPKGASHTAPTASSSQKDCANQERPHSRELAWGILAAFITFGALLMTEKAISIVPAAIVGAWLARRLSWRFFCAPTLVTLAWALFIERCTNITSTSEASTVMESIPKAVSHAVLPAILGGPWQWDRWIPSQAFAAPAPWLWIPSFMIVLLAIGLWVWRSPARFISLIPIVGYFLVIMLVLTNTRTGAGTTDLLARNLHYYVDWWALAVIVVALATARFPAVRHSPLPRVAPIVVLILALSSAVTTISWVSAWRDDPTARYLATLKESVAQDPSPLLSQPVPLEILTPLLSPYNTVEGILGRPAATWVTEPKVVDNNGAIVPAAVLHSAMTEQGDAPQCGTRIASGKRAILHIDNPLPFGEWTWEMNAVASNKGMTVTLTTPNGLETEQQSRQRASTVPVPTELATHFVRVDGGGGFLQVEVTGGHVGDSVCIGAGGIGPLLANEN</sequence>
<keyword evidence="1" id="KW-0812">Transmembrane</keyword>
<dbReference type="EMBL" id="CP045032">
    <property type="protein sequence ID" value="QFQ02769.1"/>
    <property type="molecule type" value="Genomic_DNA"/>
</dbReference>
<reference evidence="3" key="1">
    <citation type="submission" date="2019-10" db="EMBL/GenBank/DDBJ databases">
        <title>Complete genome sequence of Corynebacterium urogenitalis DSM 108747, isolated from the genital tract of a cow.</title>
        <authorList>
            <person name="Ruckert C."/>
            <person name="Ballas P."/>
            <person name="Wagener K."/>
            <person name="Drillich M."/>
            <person name="Kaempfer P."/>
            <person name="Busse H.-J."/>
            <person name="Ehling-Schulz M."/>
        </authorList>
    </citation>
    <scope>NUCLEOTIDE SEQUENCE [LARGE SCALE GENOMIC DNA]</scope>
    <source>
        <strain evidence="3">LMM 1652</strain>
    </source>
</reference>
<feature type="transmembrane region" description="Helical" evidence="1">
    <location>
        <begin position="308"/>
        <end position="326"/>
    </location>
</feature>
<feature type="transmembrane region" description="Helical" evidence="1">
    <location>
        <begin position="175"/>
        <end position="192"/>
    </location>
</feature>
<dbReference type="KEGG" id="cuo:CUROG_07070"/>
<protein>
    <recommendedName>
        <fullName evidence="4">Transmembrane protein</fullName>
    </recommendedName>
</protein>
<evidence type="ECO:0000313" key="2">
    <source>
        <dbReference type="EMBL" id="QFQ02769.1"/>
    </source>
</evidence>
<accession>A0A5J6ZBP6</accession>
<proteinExistence type="predicted"/>
<feature type="transmembrane region" description="Helical" evidence="1">
    <location>
        <begin position="126"/>
        <end position="146"/>
    </location>
</feature>
<evidence type="ECO:0000256" key="1">
    <source>
        <dbReference type="SAM" id="Phobius"/>
    </source>
</evidence>
<keyword evidence="3" id="KW-1185">Reference proteome</keyword>
<keyword evidence="1" id="KW-1133">Transmembrane helix</keyword>
<evidence type="ECO:0008006" key="4">
    <source>
        <dbReference type="Google" id="ProtNLM"/>
    </source>
</evidence>
<gene>
    <name evidence="2" type="ORF">CUROG_07070</name>
</gene>
<feature type="transmembrane region" description="Helical" evidence="1">
    <location>
        <begin position="281"/>
        <end position="301"/>
    </location>
</feature>
<organism evidence="2 3">
    <name type="scientific">Corynebacterium urogenitale</name>
    <dbReference type="NCBI Taxonomy" id="2487892"/>
    <lineage>
        <taxon>Bacteria</taxon>
        <taxon>Bacillati</taxon>
        <taxon>Actinomycetota</taxon>
        <taxon>Actinomycetes</taxon>
        <taxon>Mycobacteriales</taxon>
        <taxon>Corynebacteriaceae</taxon>
        <taxon>Corynebacterium</taxon>
    </lineage>
</organism>